<sequence length="146" mass="16415">MVSLLSLDPPMFPSLADRDALIQLSILESERADQQAQVLDSILEDALDNDTNSGSGILFEDKICIKRWHCPWDSIVVDYIAPVFRLILEENYLSSSMQPLEDTKKNRQPDHNKVYFAGLGCLKNVRAALCRGRHGVSSQLSQTYGF</sequence>
<dbReference type="EMBL" id="JACBKZ010000005">
    <property type="protein sequence ID" value="KAF5949976.1"/>
    <property type="molecule type" value="Genomic_DNA"/>
</dbReference>
<name>A0A7J7HDV2_CAMSI</name>
<comment type="caution">
    <text evidence="1">The sequence shown here is derived from an EMBL/GenBank/DDBJ whole genome shotgun (WGS) entry which is preliminary data.</text>
</comment>
<gene>
    <name evidence="1" type="ORF">HYC85_011969</name>
</gene>
<dbReference type="Proteomes" id="UP000593564">
    <property type="component" value="Unassembled WGS sequence"/>
</dbReference>
<keyword evidence="2" id="KW-1185">Reference proteome</keyword>
<protein>
    <submittedName>
        <fullName evidence="1">Uncharacterized protein</fullName>
    </submittedName>
</protein>
<reference evidence="2" key="1">
    <citation type="journal article" date="2020" name="Nat. Commun.">
        <title>Genome assembly of wild tea tree DASZ reveals pedigree and selection history of tea varieties.</title>
        <authorList>
            <person name="Zhang W."/>
            <person name="Zhang Y."/>
            <person name="Qiu H."/>
            <person name="Guo Y."/>
            <person name="Wan H."/>
            <person name="Zhang X."/>
            <person name="Scossa F."/>
            <person name="Alseekh S."/>
            <person name="Zhang Q."/>
            <person name="Wang P."/>
            <person name="Xu L."/>
            <person name="Schmidt M.H."/>
            <person name="Jia X."/>
            <person name="Li D."/>
            <person name="Zhu A."/>
            <person name="Guo F."/>
            <person name="Chen W."/>
            <person name="Ni D."/>
            <person name="Usadel B."/>
            <person name="Fernie A.R."/>
            <person name="Wen W."/>
        </authorList>
    </citation>
    <scope>NUCLEOTIDE SEQUENCE [LARGE SCALE GENOMIC DNA]</scope>
    <source>
        <strain evidence="2">cv. G240</strain>
    </source>
</reference>
<organism evidence="1 2">
    <name type="scientific">Camellia sinensis</name>
    <name type="common">Tea plant</name>
    <name type="synonym">Thea sinensis</name>
    <dbReference type="NCBI Taxonomy" id="4442"/>
    <lineage>
        <taxon>Eukaryota</taxon>
        <taxon>Viridiplantae</taxon>
        <taxon>Streptophyta</taxon>
        <taxon>Embryophyta</taxon>
        <taxon>Tracheophyta</taxon>
        <taxon>Spermatophyta</taxon>
        <taxon>Magnoliopsida</taxon>
        <taxon>eudicotyledons</taxon>
        <taxon>Gunneridae</taxon>
        <taxon>Pentapetalae</taxon>
        <taxon>asterids</taxon>
        <taxon>Ericales</taxon>
        <taxon>Theaceae</taxon>
        <taxon>Camellia</taxon>
    </lineage>
</organism>
<accession>A0A7J7HDV2</accession>
<reference evidence="1 2" key="2">
    <citation type="submission" date="2020-07" db="EMBL/GenBank/DDBJ databases">
        <title>Genome assembly of wild tea tree DASZ reveals pedigree and selection history of tea varieties.</title>
        <authorList>
            <person name="Zhang W."/>
        </authorList>
    </citation>
    <scope>NUCLEOTIDE SEQUENCE [LARGE SCALE GENOMIC DNA]</scope>
    <source>
        <strain evidence="2">cv. G240</strain>
        <tissue evidence="1">Leaf</tissue>
    </source>
</reference>
<evidence type="ECO:0000313" key="2">
    <source>
        <dbReference type="Proteomes" id="UP000593564"/>
    </source>
</evidence>
<dbReference type="AlphaFoldDB" id="A0A7J7HDV2"/>
<evidence type="ECO:0000313" key="1">
    <source>
        <dbReference type="EMBL" id="KAF5949976.1"/>
    </source>
</evidence>
<proteinExistence type="predicted"/>